<reference evidence="5" key="1">
    <citation type="submission" date="2023-02" db="EMBL/GenBank/DDBJ databases">
        <title>Polaribacter ponticola sp. nov., isolated from seawater.</title>
        <authorList>
            <person name="Baek J.H."/>
            <person name="Kim J.M."/>
            <person name="Choi D.G."/>
            <person name="Jeon C.O."/>
        </authorList>
    </citation>
    <scope>NUCLEOTIDE SEQUENCE</scope>
    <source>
        <strain evidence="5">MSW5</strain>
    </source>
</reference>
<dbReference type="EC" id="6.3.3.2" evidence="4"/>
<dbReference type="EMBL" id="JAOSLC020000003">
    <property type="protein sequence ID" value="MDD7914853.1"/>
    <property type="molecule type" value="Genomic_DNA"/>
</dbReference>
<dbReference type="GO" id="GO:0030272">
    <property type="term" value="F:5-formyltetrahydrofolate cyclo-ligase activity"/>
    <property type="evidence" value="ECO:0007669"/>
    <property type="project" value="UniProtKB-EC"/>
</dbReference>
<evidence type="ECO:0000256" key="4">
    <source>
        <dbReference type="RuleBase" id="RU361279"/>
    </source>
</evidence>
<keyword evidence="2 4" id="KW-0547">Nucleotide-binding</keyword>
<comment type="similarity">
    <text evidence="1 4">Belongs to the 5-formyltetrahydrofolate cyclo-ligase family.</text>
</comment>
<sequence>MKKEELRKKYKEKRNSLLDVEITFFQESIYKQVFDLDISKVKIVHLFLSMRKFKEIDTNPLIDYFRSNKKRIVVSKCNFNNNTLSHFYFDEDTELMLNKFGVPEPNNTEEVSESELDLIFVPMLISDKNNYRVGYGKGYYDRFLSKCRKDVPIIGLNFFEPIKKIEDVNKFDIPLDKIIYPKE</sequence>
<keyword evidence="6" id="KW-1185">Reference proteome</keyword>
<keyword evidence="3 4" id="KW-0067">ATP-binding</keyword>
<keyword evidence="5" id="KW-0436">Ligase</keyword>
<dbReference type="NCBIfam" id="TIGR02727">
    <property type="entry name" value="MTHFS_bact"/>
    <property type="match status" value="1"/>
</dbReference>
<comment type="cofactor">
    <cofactor evidence="4">
        <name>Mg(2+)</name>
        <dbReference type="ChEBI" id="CHEBI:18420"/>
    </cofactor>
</comment>
<dbReference type="InterPro" id="IPR002698">
    <property type="entry name" value="FTHF_cligase"/>
</dbReference>
<dbReference type="RefSeq" id="WP_265725444.1">
    <property type="nucleotide sequence ID" value="NZ_JAOSLC020000003.1"/>
</dbReference>
<keyword evidence="4" id="KW-0460">Magnesium</keyword>
<comment type="caution">
    <text evidence="5">The sequence shown here is derived from an EMBL/GenBank/DDBJ whole genome shotgun (WGS) entry which is preliminary data.</text>
</comment>
<name>A0ABT5S9U1_9FLAO</name>
<gene>
    <name evidence="5" type="ORF">N5A56_010680</name>
</gene>
<dbReference type="Pfam" id="PF01812">
    <property type="entry name" value="5-FTHF_cyc-lig"/>
    <property type="match status" value="1"/>
</dbReference>
<proteinExistence type="inferred from homology"/>
<dbReference type="SUPFAM" id="SSF100950">
    <property type="entry name" value="NagB/RpiA/CoA transferase-like"/>
    <property type="match status" value="1"/>
</dbReference>
<accession>A0ABT5S9U1</accession>
<evidence type="ECO:0000313" key="5">
    <source>
        <dbReference type="EMBL" id="MDD7914853.1"/>
    </source>
</evidence>
<evidence type="ECO:0000313" key="6">
    <source>
        <dbReference type="Proteomes" id="UP001151478"/>
    </source>
</evidence>
<evidence type="ECO:0000256" key="2">
    <source>
        <dbReference type="ARBA" id="ARBA00022741"/>
    </source>
</evidence>
<keyword evidence="4" id="KW-0479">Metal-binding</keyword>
<organism evidence="5 6">
    <name type="scientific">Polaribacter ponticola</name>
    <dbReference type="NCBI Taxonomy" id="2978475"/>
    <lineage>
        <taxon>Bacteria</taxon>
        <taxon>Pseudomonadati</taxon>
        <taxon>Bacteroidota</taxon>
        <taxon>Flavobacteriia</taxon>
        <taxon>Flavobacteriales</taxon>
        <taxon>Flavobacteriaceae</taxon>
    </lineage>
</organism>
<dbReference type="Gene3D" id="3.40.50.10420">
    <property type="entry name" value="NagB/RpiA/CoA transferase-like"/>
    <property type="match status" value="1"/>
</dbReference>
<dbReference type="PIRSF" id="PIRSF006806">
    <property type="entry name" value="FTHF_cligase"/>
    <property type="match status" value="1"/>
</dbReference>
<dbReference type="PANTHER" id="PTHR23407">
    <property type="entry name" value="ATPASE INHIBITOR/5-FORMYLTETRAHYDROFOLATE CYCLO-LIGASE"/>
    <property type="match status" value="1"/>
</dbReference>
<protein>
    <recommendedName>
        <fullName evidence="4">5-formyltetrahydrofolate cyclo-ligase</fullName>
        <ecNumber evidence="4">6.3.3.2</ecNumber>
    </recommendedName>
</protein>
<dbReference type="InterPro" id="IPR024185">
    <property type="entry name" value="FTHF_cligase-like_sf"/>
</dbReference>
<evidence type="ECO:0000256" key="1">
    <source>
        <dbReference type="ARBA" id="ARBA00010638"/>
    </source>
</evidence>
<evidence type="ECO:0000256" key="3">
    <source>
        <dbReference type="ARBA" id="ARBA00022840"/>
    </source>
</evidence>
<dbReference type="InterPro" id="IPR037171">
    <property type="entry name" value="NagB/RpiA_transferase-like"/>
</dbReference>
<dbReference type="PANTHER" id="PTHR23407:SF1">
    <property type="entry name" value="5-FORMYLTETRAHYDROFOLATE CYCLO-LIGASE"/>
    <property type="match status" value="1"/>
</dbReference>
<comment type="catalytic activity">
    <reaction evidence="4">
        <text>(6S)-5-formyl-5,6,7,8-tetrahydrofolate + ATP = (6R)-5,10-methenyltetrahydrofolate + ADP + phosphate</text>
        <dbReference type="Rhea" id="RHEA:10488"/>
        <dbReference type="ChEBI" id="CHEBI:30616"/>
        <dbReference type="ChEBI" id="CHEBI:43474"/>
        <dbReference type="ChEBI" id="CHEBI:57455"/>
        <dbReference type="ChEBI" id="CHEBI:57457"/>
        <dbReference type="ChEBI" id="CHEBI:456216"/>
        <dbReference type="EC" id="6.3.3.2"/>
    </reaction>
</comment>
<dbReference type="Proteomes" id="UP001151478">
    <property type="component" value="Unassembled WGS sequence"/>
</dbReference>